<dbReference type="Proteomes" id="UP000270697">
    <property type="component" value="Unassembled WGS sequence"/>
</dbReference>
<dbReference type="SUPFAM" id="SSF53335">
    <property type="entry name" value="S-adenosyl-L-methionine-dependent methyltransferases"/>
    <property type="match status" value="1"/>
</dbReference>
<dbReference type="CDD" id="cd02440">
    <property type="entry name" value="AdoMet_MTases"/>
    <property type="match status" value="1"/>
</dbReference>
<dbReference type="InterPro" id="IPR029063">
    <property type="entry name" value="SAM-dependent_MTases_sf"/>
</dbReference>
<dbReference type="AlphaFoldDB" id="A0A1I5JQK1"/>
<evidence type="ECO:0008006" key="5">
    <source>
        <dbReference type="Google" id="ProtNLM"/>
    </source>
</evidence>
<proteinExistence type="predicted"/>
<dbReference type="EMBL" id="RBXX01000002">
    <property type="protein sequence ID" value="RKT84730.1"/>
    <property type="molecule type" value="Genomic_DNA"/>
</dbReference>
<sequence>MGCGVGHDLAGTHGLDGNHMDFETLRERALAFREDLLARKDEIAPSDFGWYPYDTMANIFHLDALLSGPQRQVFDRIAGTRIADIGAADGDFGFFLEAELGCQVDVIDNAPTNFNGLRGARRLVAELDSKVQVHEIDLDAQFELPAEHYGAVFFLGLLYHLKNPFFVLERLAERADLCFVSTRIAQLTPDGTRIQQQPVAYLLDPTEANNDATNFWIFSEAGLRRLFDRTGWEVVDFTTVGCTQDSNPSAQDRDERAFALLRSKKAR</sequence>
<keyword evidence="4" id="KW-1185">Reference proteome</keyword>
<protein>
    <recommendedName>
        <fullName evidence="5">Methyltransferase domain-containing protein</fullName>
    </recommendedName>
</protein>
<organism evidence="2 3">
    <name type="scientific">Saccharopolyspora antimicrobica</name>
    <dbReference type="NCBI Taxonomy" id="455193"/>
    <lineage>
        <taxon>Bacteria</taxon>
        <taxon>Bacillati</taxon>
        <taxon>Actinomycetota</taxon>
        <taxon>Actinomycetes</taxon>
        <taxon>Pseudonocardiales</taxon>
        <taxon>Pseudonocardiaceae</taxon>
        <taxon>Saccharopolyspora</taxon>
    </lineage>
</organism>
<reference evidence="1 4" key="2">
    <citation type="submission" date="2018-10" db="EMBL/GenBank/DDBJ databases">
        <title>Sequencing the genomes of 1000 actinobacteria strains.</title>
        <authorList>
            <person name="Klenk H.-P."/>
        </authorList>
    </citation>
    <scope>NUCLEOTIDE SEQUENCE [LARGE SCALE GENOMIC DNA]</scope>
    <source>
        <strain evidence="1 4">DSM 45119</strain>
    </source>
</reference>
<accession>A0A1I5JQK1</accession>
<evidence type="ECO:0000313" key="2">
    <source>
        <dbReference type="EMBL" id="SFO74783.1"/>
    </source>
</evidence>
<evidence type="ECO:0000313" key="1">
    <source>
        <dbReference type="EMBL" id="RKT84730.1"/>
    </source>
</evidence>
<dbReference type="Gene3D" id="3.40.50.150">
    <property type="entry name" value="Vaccinia Virus protein VP39"/>
    <property type="match status" value="1"/>
</dbReference>
<gene>
    <name evidence="1" type="ORF">ATL45_3054</name>
    <name evidence="2" type="ORF">SAMN05421805_12397</name>
</gene>
<reference evidence="2 3" key="1">
    <citation type="submission" date="2016-10" db="EMBL/GenBank/DDBJ databases">
        <authorList>
            <person name="de Groot N.N."/>
        </authorList>
    </citation>
    <scope>NUCLEOTIDE SEQUENCE [LARGE SCALE GENOMIC DNA]</scope>
    <source>
        <strain evidence="2 3">CPCC 201259</strain>
    </source>
</reference>
<evidence type="ECO:0000313" key="4">
    <source>
        <dbReference type="Proteomes" id="UP000270697"/>
    </source>
</evidence>
<name>A0A1I5JQK1_9PSEU</name>
<dbReference type="STRING" id="455193.SAMN05421805_12397"/>
<dbReference type="Proteomes" id="UP000199398">
    <property type="component" value="Unassembled WGS sequence"/>
</dbReference>
<evidence type="ECO:0000313" key="3">
    <source>
        <dbReference type="Proteomes" id="UP000199398"/>
    </source>
</evidence>
<dbReference type="EMBL" id="FOUP01000023">
    <property type="protein sequence ID" value="SFO74783.1"/>
    <property type="molecule type" value="Genomic_DNA"/>
</dbReference>